<feature type="transmembrane region" description="Helical" evidence="7">
    <location>
        <begin position="20"/>
        <end position="41"/>
    </location>
</feature>
<dbReference type="InterPro" id="IPR000515">
    <property type="entry name" value="MetI-like"/>
</dbReference>
<name>A0ABQ3UP66_9CHLR</name>
<dbReference type="RefSeq" id="WP_201371212.1">
    <property type="nucleotide sequence ID" value="NZ_BNJG01000001.1"/>
</dbReference>
<evidence type="ECO:0000256" key="6">
    <source>
        <dbReference type="ARBA" id="ARBA00023136"/>
    </source>
</evidence>
<keyword evidence="6 7" id="KW-0472">Membrane</keyword>
<feature type="transmembrane region" description="Helical" evidence="7">
    <location>
        <begin position="83"/>
        <end position="104"/>
    </location>
</feature>
<dbReference type="Pfam" id="PF00528">
    <property type="entry name" value="BPD_transp_1"/>
    <property type="match status" value="1"/>
</dbReference>
<dbReference type="PANTHER" id="PTHR43744:SF8">
    <property type="entry name" value="SN-GLYCEROL-3-PHOSPHATE TRANSPORT SYSTEM PERMEASE PROTEIN UGPE"/>
    <property type="match status" value="1"/>
</dbReference>
<dbReference type="PROSITE" id="PS50928">
    <property type="entry name" value="ABC_TM1"/>
    <property type="match status" value="1"/>
</dbReference>
<comment type="similarity">
    <text evidence="7">Belongs to the binding-protein-dependent transport system permease family.</text>
</comment>
<dbReference type="CDD" id="cd06261">
    <property type="entry name" value="TM_PBP2"/>
    <property type="match status" value="1"/>
</dbReference>
<dbReference type="Proteomes" id="UP000654345">
    <property type="component" value="Unassembled WGS sequence"/>
</dbReference>
<evidence type="ECO:0000313" key="9">
    <source>
        <dbReference type="EMBL" id="GHO54508.1"/>
    </source>
</evidence>
<evidence type="ECO:0000256" key="4">
    <source>
        <dbReference type="ARBA" id="ARBA00022692"/>
    </source>
</evidence>
<feature type="domain" description="ABC transmembrane type-1" evidence="8">
    <location>
        <begin position="79"/>
        <end position="270"/>
    </location>
</feature>
<evidence type="ECO:0000256" key="2">
    <source>
        <dbReference type="ARBA" id="ARBA00022448"/>
    </source>
</evidence>
<feature type="transmembrane region" description="Helical" evidence="7">
    <location>
        <begin position="191"/>
        <end position="216"/>
    </location>
</feature>
<dbReference type="PANTHER" id="PTHR43744">
    <property type="entry name" value="ABC TRANSPORTER PERMEASE PROTEIN MG189-RELATED-RELATED"/>
    <property type="match status" value="1"/>
</dbReference>
<keyword evidence="4 7" id="KW-0812">Transmembrane</keyword>
<feature type="transmembrane region" description="Helical" evidence="7">
    <location>
        <begin position="116"/>
        <end position="138"/>
    </location>
</feature>
<keyword evidence="3" id="KW-1003">Cell membrane</keyword>
<dbReference type="Gene3D" id="1.10.3720.10">
    <property type="entry name" value="MetI-like"/>
    <property type="match status" value="1"/>
</dbReference>
<comment type="subcellular location">
    <subcellularLocation>
        <location evidence="1 7">Cell membrane</location>
        <topology evidence="1 7">Multi-pass membrane protein</topology>
    </subcellularLocation>
</comment>
<keyword evidence="5 7" id="KW-1133">Transmembrane helix</keyword>
<evidence type="ECO:0000256" key="3">
    <source>
        <dbReference type="ARBA" id="ARBA00022475"/>
    </source>
</evidence>
<dbReference type="SUPFAM" id="SSF161098">
    <property type="entry name" value="MetI-like"/>
    <property type="match status" value="1"/>
</dbReference>
<gene>
    <name evidence="9" type="primary">yurM</name>
    <name evidence="9" type="ORF">KSB_29830</name>
</gene>
<evidence type="ECO:0000259" key="8">
    <source>
        <dbReference type="PROSITE" id="PS50928"/>
    </source>
</evidence>
<keyword evidence="2 7" id="KW-0813">Transport</keyword>
<feature type="transmembrane region" description="Helical" evidence="7">
    <location>
        <begin position="150"/>
        <end position="170"/>
    </location>
</feature>
<feature type="transmembrane region" description="Helical" evidence="7">
    <location>
        <begin position="248"/>
        <end position="270"/>
    </location>
</feature>
<accession>A0ABQ3UP66</accession>
<evidence type="ECO:0000313" key="10">
    <source>
        <dbReference type="Proteomes" id="UP000654345"/>
    </source>
</evidence>
<protein>
    <submittedName>
        <fullName evidence="9">Sugar ABC transporter permease</fullName>
    </submittedName>
</protein>
<evidence type="ECO:0000256" key="7">
    <source>
        <dbReference type="RuleBase" id="RU363032"/>
    </source>
</evidence>
<sequence>MKSHAKKWQQRVWGYSASTIYYLLAIVLAVFSLGPVLILLFNSLKSDSELGSNPIGLPLQPLLSNYVNAWNQGNLGVTLLNSIIITTGTIIGIWIIAGLAAYALAHMDLPGGNAVLLYLVICFAIPFQLFLVPLYFLWSSLNLTDNLLGLIIIYWAINSPLAIMLLRSFLISIPRDFSEAARIDGANELQVALHVVMPLSLPGFLTVGLVAGFAAWNEFIYAITFIQNNSLLPVSTSFLSFQQSFHRYWGLTDAAGVIVMLPVIVLFLFLQRRFIEGLAAGGLK</sequence>
<comment type="caution">
    <text evidence="9">The sequence shown here is derived from an EMBL/GenBank/DDBJ whole genome shotgun (WGS) entry which is preliminary data.</text>
</comment>
<evidence type="ECO:0000256" key="5">
    <source>
        <dbReference type="ARBA" id="ARBA00022989"/>
    </source>
</evidence>
<organism evidence="9 10">
    <name type="scientific">Ktedonobacter robiniae</name>
    <dbReference type="NCBI Taxonomy" id="2778365"/>
    <lineage>
        <taxon>Bacteria</taxon>
        <taxon>Bacillati</taxon>
        <taxon>Chloroflexota</taxon>
        <taxon>Ktedonobacteria</taxon>
        <taxon>Ktedonobacterales</taxon>
        <taxon>Ktedonobacteraceae</taxon>
        <taxon>Ktedonobacter</taxon>
    </lineage>
</organism>
<proteinExistence type="inferred from homology"/>
<reference evidence="9 10" key="1">
    <citation type="journal article" date="2021" name="Int. J. Syst. Evol. Microbiol.">
        <title>Reticulibacter mediterranei gen. nov., sp. nov., within the new family Reticulibacteraceae fam. nov., and Ktedonospora formicarum gen. nov., sp. nov., Ktedonobacter robiniae sp. nov., Dictyobacter formicarum sp. nov. and Dictyobacter arantiisoli sp. nov., belonging to the class Ktedonobacteria.</title>
        <authorList>
            <person name="Yabe S."/>
            <person name="Zheng Y."/>
            <person name="Wang C.M."/>
            <person name="Sakai Y."/>
            <person name="Abe K."/>
            <person name="Yokota A."/>
            <person name="Donadio S."/>
            <person name="Cavaletti L."/>
            <person name="Monciardini P."/>
        </authorList>
    </citation>
    <scope>NUCLEOTIDE SEQUENCE [LARGE SCALE GENOMIC DNA]</scope>
    <source>
        <strain evidence="9 10">SOSP1-30</strain>
    </source>
</reference>
<evidence type="ECO:0000256" key="1">
    <source>
        <dbReference type="ARBA" id="ARBA00004651"/>
    </source>
</evidence>
<dbReference type="EMBL" id="BNJG01000001">
    <property type="protein sequence ID" value="GHO54508.1"/>
    <property type="molecule type" value="Genomic_DNA"/>
</dbReference>
<dbReference type="InterPro" id="IPR035906">
    <property type="entry name" value="MetI-like_sf"/>
</dbReference>
<keyword evidence="10" id="KW-1185">Reference proteome</keyword>